<keyword evidence="6 8" id="KW-1133">Transmembrane helix</keyword>
<feature type="transmembrane region" description="Helical" evidence="8">
    <location>
        <begin position="374"/>
        <end position="397"/>
    </location>
</feature>
<comment type="caution">
    <text evidence="10">The sequence shown here is derived from an EMBL/GenBank/DDBJ whole genome shotgun (WGS) entry which is preliminary data.</text>
</comment>
<evidence type="ECO:0000256" key="4">
    <source>
        <dbReference type="ARBA" id="ARBA00022519"/>
    </source>
</evidence>
<feature type="transmembrane region" description="Helical" evidence="8">
    <location>
        <begin position="145"/>
        <end position="169"/>
    </location>
</feature>
<dbReference type="PROSITE" id="PS50928">
    <property type="entry name" value="ABC_TM1"/>
    <property type="match status" value="2"/>
</dbReference>
<feature type="transmembrane region" description="Helical" evidence="8">
    <location>
        <begin position="102"/>
        <end position="125"/>
    </location>
</feature>
<evidence type="ECO:0000313" key="10">
    <source>
        <dbReference type="EMBL" id="GHA28052.1"/>
    </source>
</evidence>
<evidence type="ECO:0000259" key="9">
    <source>
        <dbReference type="PROSITE" id="PS50928"/>
    </source>
</evidence>
<feature type="domain" description="ABC transmembrane type-1" evidence="9">
    <location>
        <begin position="65"/>
        <end position="272"/>
    </location>
</feature>
<dbReference type="GO" id="GO:0055085">
    <property type="term" value="P:transmembrane transport"/>
    <property type="evidence" value="ECO:0007669"/>
    <property type="project" value="InterPro"/>
</dbReference>
<dbReference type="GO" id="GO:0005886">
    <property type="term" value="C:plasma membrane"/>
    <property type="evidence" value="ECO:0007669"/>
    <property type="project" value="UniProtKB-SubCell"/>
</dbReference>
<evidence type="ECO:0000256" key="3">
    <source>
        <dbReference type="ARBA" id="ARBA00022475"/>
    </source>
</evidence>
<dbReference type="Gene3D" id="1.10.3720.10">
    <property type="entry name" value="MetI-like"/>
    <property type="match status" value="2"/>
</dbReference>
<comment type="subcellular location">
    <subcellularLocation>
        <location evidence="1">Cell inner membrane</location>
        <topology evidence="1">Multi-pass membrane protein</topology>
    </subcellularLocation>
</comment>
<evidence type="ECO:0000256" key="8">
    <source>
        <dbReference type="SAM" id="Phobius"/>
    </source>
</evidence>
<dbReference type="PANTHER" id="PTHR43357:SF4">
    <property type="entry name" value="INNER MEMBRANE ABC TRANSPORTER PERMEASE PROTEIN YDCV"/>
    <property type="match status" value="1"/>
</dbReference>
<protein>
    <submittedName>
        <fullName evidence="10">Thiamine ABC transporter permease</fullName>
    </submittedName>
</protein>
<feature type="transmembrane region" description="Helical" evidence="8">
    <location>
        <begin position="209"/>
        <end position="230"/>
    </location>
</feature>
<evidence type="ECO:0000256" key="1">
    <source>
        <dbReference type="ARBA" id="ARBA00004429"/>
    </source>
</evidence>
<dbReference type="SUPFAM" id="SSF161098">
    <property type="entry name" value="MetI-like"/>
    <property type="match status" value="2"/>
</dbReference>
<evidence type="ECO:0000256" key="7">
    <source>
        <dbReference type="ARBA" id="ARBA00023136"/>
    </source>
</evidence>
<feature type="transmembrane region" description="Helical" evidence="8">
    <location>
        <begin position="468"/>
        <end position="490"/>
    </location>
</feature>
<keyword evidence="7 8" id="KW-0472">Membrane</keyword>
<keyword evidence="2" id="KW-0813">Transport</keyword>
<proteinExistence type="predicted"/>
<accession>A0A918S7C7</accession>
<evidence type="ECO:0000256" key="5">
    <source>
        <dbReference type="ARBA" id="ARBA00022692"/>
    </source>
</evidence>
<evidence type="ECO:0000256" key="6">
    <source>
        <dbReference type="ARBA" id="ARBA00022989"/>
    </source>
</evidence>
<name>A0A918S7C7_9HYPH</name>
<feature type="transmembrane region" description="Helical" evidence="8">
    <location>
        <begin position="513"/>
        <end position="535"/>
    </location>
</feature>
<reference evidence="10" key="1">
    <citation type="journal article" date="2014" name="Int. J. Syst. Evol. Microbiol.">
        <title>Complete genome sequence of Corynebacterium casei LMG S-19264T (=DSM 44701T), isolated from a smear-ripened cheese.</title>
        <authorList>
            <consortium name="US DOE Joint Genome Institute (JGI-PGF)"/>
            <person name="Walter F."/>
            <person name="Albersmeier A."/>
            <person name="Kalinowski J."/>
            <person name="Ruckert C."/>
        </authorList>
    </citation>
    <scope>NUCLEOTIDE SEQUENCE</scope>
    <source>
        <strain evidence="10">KCTC 32437</strain>
    </source>
</reference>
<feature type="transmembrane region" description="Helical" evidence="8">
    <location>
        <begin position="409"/>
        <end position="431"/>
    </location>
</feature>
<evidence type="ECO:0000313" key="11">
    <source>
        <dbReference type="Proteomes" id="UP000646579"/>
    </source>
</evidence>
<keyword evidence="11" id="KW-1185">Reference proteome</keyword>
<feature type="transmembrane region" description="Helical" evidence="8">
    <location>
        <begin position="24"/>
        <end position="50"/>
    </location>
</feature>
<keyword evidence="5 8" id="KW-0812">Transmembrane</keyword>
<feature type="transmembrane region" description="Helical" evidence="8">
    <location>
        <begin position="250"/>
        <end position="272"/>
    </location>
</feature>
<feature type="transmembrane region" description="Helical" evidence="8">
    <location>
        <begin position="70"/>
        <end position="90"/>
    </location>
</feature>
<keyword evidence="4" id="KW-0997">Cell inner membrane</keyword>
<dbReference type="AlphaFoldDB" id="A0A918S7C7"/>
<dbReference type="PANTHER" id="PTHR43357">
    <property type="entry name" value="INNER MEMBRANE ABC TRANSPORTER PERMEASE PROTEIN YDCV"/>
    <property type="match status" value="1"/>
</dbReference>
<dbReference type="CDD" id="cd06261">
    <property type="entry name" value="TM_PBP2"/>
    <property type="match status" value="2"/>
</dbReference>
<feature type="transmembrane region" description="Helical" evidence="8">
    <location>
        <begin position="297"/>
        <end position="319"/>
    </location>
</feature>
<organism evidence="10 11">
    <name type="scientific">Devosia pacifica</name>
    <dbReference type="NCBI Taxonomy" id="1335967"/>
    <lineage>
        <taxon>Bacteria</taxon>
        <taxon>Pseudomonadati</taxon>
        <taxon>Pseudomonadota</taxon>
        <taxon>Alphaproteobacteria</taxon>
        <taxon>Hyphomicrobiales</taxon>
        <taxon>Devosiaceae</taxon>
        <taxon>Devosia</taxon>
    </lineage>
</organism>
<reference evidence="10" key="2">
    <citation type="submission" date="2020-09" db="EMBL/GenBank/DDBJ databases">
        <authorList>
            <person name="Sun Q."/>
            <person name="Kim S."/>
        </authorList>
    </citation>
    <scope>NUCLEOTIDE SEQUENCE</scope>
    <source>
        <strain evidence="10">KCTC 32437</strain>
    </source>
</reference>
<sequence length="543" mass="57580">MAPPMFESRHSARASHLPHRPKRVIIASTLAVLIALLIAGLFANILVTAASTTGGTLRTDIWHLVRMTSIQAGLTTVLSIAIGIALAWALNRLRFFGRDLVIGVFAAAIVTPGIVVAFGMLSIWGRSGWINSATTYLFGESIGNLAFGLWGIIFAHLILDATFAARILLERLDAIPAARLKIGQSLGLSPWQRFTIIDWPAIRGSVPGLAAVIFLLAFTSFPIVLLLGGGPANQTLEVAIFAAVRQQFDLLGAVHLALVQILVCSLVILAAAARPPVPISTGVSTGQNWHDRGPARLLQWGVLGLGIAGFLLPLLAVIFDGVVADLADVLTRPTFWRAATTSVVIGLSSAALTLILALGLGLGRAASARRTLRLGLGLPVFAYLAVPAVVLSLGFFLSVRNLGIAPAEAAPIVVIIANALLALPFASATLGPPLEGLVQNKAKLIRSLGLNSWQQLRYIELPLLRREVGVVLALAFCFSFGDLGVIALFGTQDFQTLPLMMYRALGSYRSDDAAVIAALLLVATILAFIALPRLFERLLDARS</sequence>
<feature type="transmembrane region" description="Helical" evidence="8">
    <location>
        <begin position="339"/>
        <end position="362"/>
    </location>
</feature>
<keyword evidence="3" id="KW-1003">Cell membrane</keyword>
<feature type="domain" description="ABC transmembrane type-1" evidence="9">
    <location>
        <begin position="339"/>
        <end position="532"/>
    </location>
</feature>
<evidence type="ECO:0000256" key="2">
    <source>
        <dbReference type="ARBA" id="ARBA00022448"/>
    </source>
</evidence>
<dbReference type="InterPro" id="IPR000515">
    <property type="entry name" value="MetI-like"/>
</dbReference>
<dbReference type="Proteomes" id="UP000646579">
    <property type="component" value="Unassembled WGS sequence"/>
</dbReference>
<dbReference type="InterPro" id="IPR035906">
    <property type="entry name" value="MetI-like_sf"/>
</dbReference>
<gene>
    <name evidence="10" type="ORF">GCM10007989_25030</name>
</gene>
<dbReference type="EMBL" id="BMZE01000002">
    <property type="protein sequence ID" value="GHA28052.1"/>
    <property type="molecule type" value="Genomic_DNA"/>
</dbReference>